<reference evidence="1 2" key="1">
    <citation type="submission" date="2021-03" db="EMBL/GenBank/DDBJ databases">
        <title>Sneathiella sp. CAU 1612 isolated from Kang Won-do.</title>
        <authorList>
            <person name="Kim W."/>
        </authorList>
    </citation>
    <scope>NUCLEOTIDE SEQUENCE [LARGE SCALE GENOMIC DNA]</scope>
    <source>
        <strain evidence="1 2">CAU 1612</strain>
    </source>
</reference>
<keyword evidence="2" id="KW-1185">Reference proteome</keyword>
<evidence type="ECO:0000313" key="2">
    <source>
        <dbReference type="Proteomes" id="UP000664761"/>
    </source>
</evidence>
<sequence>MPDRNSALRGQRIHGQFGNISKEPGVTFREIKDFSYLEITLWDWARDSLRSKLAELLGIGDLPDTGDSQRLKEGRLLHLADGSLAYLGAAAPADILEVAITPEEGCVVPLGHARCLLRLEGPKAVALLRRGIREDLRDTAFAVGQVMTTDIGGIGVLLLRPDTAKFDLLVPRSHAIEVWRWLTRRAAPFGYEVL</sequence>
<dbReference type="EMBL" id="JAFLNC010000002">
    <property type="protein sequence ID" value="MBO0333532.1"/>
    <property type="molecule type" value="Genomic_DNA"/>
</dbReference>
<name>A0ABS3F4S2_9PROT</name>
<evidence type="ECO:0000313" key="1">
    <source>
        <dbReference type="EMBL" id="MBO0333532.1"/>
    </source>
</evidence>
<proteinExistence type="predicted"/>
<dbReference type="SUPFAM" id="SSF103025">
    <property type="entry name" value="Folate-binding domain"/>
    <property type="match status" value="1"/>
</dbReference>
<comment type="caution">
    <text evidence="1">The sequence shown here is derived from an EMBL/GenBank/DDBJ whole genome shotgun (WGS) entry which is preliminary data.</text>
</comment>
<dbReference type="InterPro" id="IPR027266">
    <property type="entry name" value="TrmE/GcvT-like"/>
</dbReference>
<gene>
    <name evidence="1" type="ORF">J0X12_07910</name>
</gene>
<organism evidence="1 2">
    <name type="scientific">Sneathiella sedimenti</name>
    <dbReference type="NCBI Taxonomy" id="2816034"/>
    <lineage>
        <taxon>Bacteria</taxon>
        <taxon>Pseudomonadati</taxon>
        <taxon>Pseudomonadota</taxon>
        <taxon>Alphaproteobacteria</taxon>
        <taxon>Sneathiellales</taxon>
        <taxon>Sneathiellaceae</taxon>
        <taxon>Sneathiella</taxon>
    </lineage>
</organism>
<dbReference type="RefSeq" id="WP_207043947.1">
    <property type="nucleotide sequence ID" value="NZ_JAFLNC010000002.1"/>
</dbReference>
<dbReference type="Proteomes" id="UP000664761">
    <property type="component" value="Unassembled WGS sequence"/>
</dbReference>
<accession>A0ABS3F4S2</accession>
<dbReference type="Gene3D" id="3.30.1360.120">
    <property type="entry name" value="Probable tRNA modification gtpase trme, domain 1"/>
    <property type="match status" value="1"/>
</dbReference>
<evidence type="ECO:0008006" key="3">
    <source>
        <dbReference type="Google" id="ProtNLM"/>
    </source>
</evidence>
<protein>
    <recommendedName>
        <fullName evidence="3">Sarcosine oxidase subunit gamma</fullName>
    </recommendedName>
</protein>